<evidence type="ECO:0000313" key="2">
    <source>
        <dbReference type="Proteomes" id="UP000724584"/>
    </source>
</evidence>
<dbReference type="EMBL" id="JAGIZQ010000005">
    <property type="protein sequence ID" value="KAH6628231.1"/>
    <property type="molecule type" value="Genomic_DNA"/>
</dbReference>
<protein>
    <submittedName>
        <fullName evidence="1">Phosphotransferase-like protein</fullName>
    </submittedName>
</protein>
<gene>
    <name evidence="1" type="ORF">F5144DRAFT_578328</name>
</gene>
<organism evidence="1 2">
    <name type="scientific">Chaetomium tenue</name>
    <dbReference type="NCBI Taxonomy" id="1854479"/>
    <lineage>
        <taxon>Eukaryota</taxon>
        <taxon>Fungi</taxon>
        <taxon>Dikarya</taxon>
        <taxon>Ascomycota</taxon>
        <taxon>Pezizomycotina</taxon>
        <taxon>Sordariomycetes</taxon>
        <taxon>Sordariomycetidae</taxon>
        <taxon>Sordariales</taxon>
        <taxon>Chaetomiaceae</taxon>
        <taxon>Chaetomium</taxon>
    </lineage>
</organism>
<proteinExistence type="predicted"/>
<keyword evidence="2" id="KW-1185">Reference proteome</keyword>
<accession>A0ACB7P2G8</accession>
<comment type="caution">
    <text evidence="1">The sequence shown here is derived from an EMBL/GenBank/DDBJ whole genome shotgun (WGS) entry which is preliminary data.</text>
</comment>
<sequence>MEERLAELERRLIEANRQRDEFLQEAARALEEAESAREEAERKFDNAKAQIQPTTWFEFLKLCHNLIYMKMQVQSNPLLASTGAVANVTGKRYPRYLRPWKEFDQLHEDIFAKHERMLGQQRLLPPFMDLEMQGRRVRRGRKLAGEKDLKRFSSLALEGCVDDVVDRLLEPGEAGDDGAPPPIYCQILPAVRDISFLSKPYGVVFTDSDEEEQELALRIQSFTAGREAALGAERGPEKQVSPELTKPHPGFWCFRHNDDDSMVPLFFIEYKAPHKVDNDALRNVLRSPRRAETLMEDSIRSVNGKHVSKELPPNEIDIAKILTQAFDHMVDYGLQYSYVSTGLALIFLYLEPGQPTTVYYHLEQPKTDVTSTDRAGLKHTAVALILTAVHLSLGGKYMKQSWKKQAKDVLCRWPHPYDDMAACDASPPTSETQPAPSWTFPVDTVLTPTLPYCSQACLLGLKRGGALDPRCPNHSLHRQMNQDEYANQTTNKHPISAAEFCSKLVEQLAQTMDEDCHSLERYGMFGATGAMFKVALRAYGYCLVAKGVQRQHRPRLDLESLSYECLEPCQGALVPIYLGIIDLQDEYRNMFGAHFAHMMLLSYCGSSLWHVNRDIQQQAAARKRKGDESADIEVEARTKILLEEQERTLTEIAPYGIDHGDIRPENMVWNEESGRVMVIDFDRAVLREAVEAEKKRERQREKERVRKKRLAADNSDVPATRRRTEAGPEVGLE</sequence>
<evidence type="ECO:0000313" key="1">
    <source>
        <dbReference type="EMBL" id="KAH6628231.1"/>
    </source>
</evidence>
<reference evidence="1 2" key="1">
    <citation type="journal article" date="2021" name="Nat. Commun.">
        <title>Genetic determinants of endophytism in the Arabidopsis root mycobiome.</title>
        <authorList>
            <person name="Mesny F."/>
            <person name="Miyauchi S."/>
            <person name="Thiergart T."/>
            <person name="Pickel B."/>
            <person name="Atanasova L."/>
            <person name="Karlsson M."/>
            <person name="Huettel B."/>
            <person name="Barry K.W."/>
            <person name="Haridas S."/>
            <person name="Chen C."/>
            <person name="Bauer D."/>
            <person name="Andreopoulos W."/>
            <person name="Pangilinan J."/>
            <person name="LaButti K."/>
            <person name="Riley R."/>
            <person name="Lipzen A."/>
            <person name="Clum A."/>
            <person name="Drula E."/>
            <person name="Henrissat B."/>
            <person name="Kohler A."/>
            <person name="Grigoriev I.V."/>
            <person name="Martin F.M."/>
            <person name="Hacquard S."/>
        </authorList>
    </citation>
    <scope>NUCLEOTIDE SEQUENCE [LARGE SCALE GENOMIC DNA]</scope>
    <source>
        <strain evidence="1 2">MPI-SDFR-AT-0079</strain>
    </source>
</reference>
<name>A0ACB7P2G8_9PEZI</name>
<dbReference type="Proteomes" id="UP000724584">
    <property type="component" value="Unassembled WGS sequence"/>
</dbReference>